<organism evidence="11 12">
    <name type="scientific">Ruminococcus hominis</name>
    <dbReference type="NCBI Taxonomy" id="2763065"/>
    <lineage>
        <taxon>Bacteria</taxon>
        <taxon>Bacillati</taxon>
        <taxon>Bacillota</taxon>
        <taxon>Clostridia</taxon>
        <taxon>Eubacteriales</taxon>
        <taxon>Oscillospiraceae</taxon>
        <taxon>Ruminococcus</taxon>
    </lineage>
</organism>
<evidence type="ECO:0000256" key="4">
    <source>
        <dbReference type="ARBA" id="ARBA00020295"/>
    </source>
</evidence>
<dbReference type="SUPFAM" id="SSF51445">
    <property type="entry name" value="(Trans)glycosidases"/>
    <property type="match status" value="1"/>
</dbReference>
<evidence type="ECO:0000256" key="6">
    <source>
        <dbReference type="ARBA" id="ARBA00022679"/>
    </source>
</evidence>
<evidence type="ECO:0000256" key="9">
    <source>
        <dbReference type="ARBA" id="ARBA00031501"/>
    </source>
</evidence>
<evidence type="ECO:0000256" key="10">
    <source>
        <dbReference type="RuleBase" id="RU361207"/>
    </source>
</evidence>
<evidence type="ECO:0000256" key="2">
    <source>
        <dbReference type="ARBA" id="ARBA00005684"/>
    </source>
</evidence>
<dbReference type="EMBL" id="JACOPE010000001">
    <property type="protein sequence ID" value="MBC5683872.1"/>
    <property type="molecule type" value="Genomic_DNA"/>
</dbReference>
<dbReference type="EC" id="2.4.1.25" evidence="3 10"/>
<keyword evidence="7 10" id="KW-0119">Carbohydrate metabolism</keyword>
<name>A0ABR7G8V3_9FIRM</name>
<reference evidence="11 12" key="1">
    <citation type="submission" date="2020-08" db="EMBL/GenBank/DDBJ databases">
        <title>Genome public.</title>
        <authorList>
            <person name="Liu C."/>
            <person name="Sun Q."/>
        </authorList>
    </citation>
    <scope>NUCLEOTIDE SEQUENCE [LARGE SCALE GENOMIC DNA]</scope>
    <source>
        <strain evidence="11 12">NSJ-13</strain>
    </source>
</reference>
<dbReference type="NCBIfam" id="NF011080">
    <property type="entry name" value="PRK14508.1-3"/>
    <property type="match status" value="1"/>
</dbReference>
<comment type="similarity">
    <text evidence="2 10">Belongs to the disproportionating enzyme family.</text>
</comment>
<dbReference type="GO" id="GO:0004134">
    <property type="term" value="F:4-alpha-glucanotransferase activity"/>
    <property type="evidence" value="ECO:0007669"/>
    <property type="project" value="UniProtKB-EC"/>
</dbReference>
<evidence type="ECO:0000256" key="5">
    <source>
        <dbReference type="ARBA" id="ARBA00022676"/>
    </source>
</evidence>
<evidence type="ECO:0000256" key="7">
    <source>
        <dbReference type="ARBA" id="ARBA00023277"/>
    </source>
</evidence>
<proteinExistence type="inferred from homology"/>
<dbReference type="Gene3D" id="3.20.20.80">
    <property type="entry name" value="Glycosidases"/>
    <property type="match status" value="1"/>
</dbReference>
<dbReference type="InterPro" id="IPR017853">
    <property type="entry name" value="GH"/>
</dbReference>
<keyword evidence="6 10" id="KW-0808">Transferase</keyword>
<protein>
    <recommendedName>
        <fullName evidence="4 10">4-alpha-glucanotransferase</fullName>
        <ecNumber evidence="3 10">2.4.1.25</ecNumber>
    </recommendedName>
    <alternativeName>
        <fullName evidence="8 10">Amylomaltase</fullName>
    </alternativeName>
    <alternativeName>
        <fullName evidence="9 10">Disproportionating enzyme</fullName>
    </alternativeName>
</protein>
<evidence type="ECO:0000313" key="11">
    <source>
        <dbReference type="EMBL" id="MBC5683872.1"/>
    </source>
</evidence>
<dbReference type="InterPro" id="IPR003385">
    <property type="entry name" value="Glyco_hydro_77"/>
</dbReference>
<dbReference type="Proteomes" id="UP000631576">
    <property type="component" value="Unassembled WGS sequence"/>
</dbReference>
<sequence length="490" mass="56983">MRESGVLLPIFSLPSKYGIGCFSKEAYTFVDQLKEAGQKKWQILPLGPTGYGDSPYQSFSTFAGNPYFIDLESLIKEGLLTKDECDAADFGNKADEIDYEKMYFNRFKLLRKAYERFSPDKEYEKFIKENEEWLTDYCLYMAIKDWQGGVSWIEWEEGYRNRLPEYMKKAEEELKDEIGFYQFQQYKFACQWKKLHDYANEKGIEIIGDIPIYVAFDSADTWANPKLFQFDEENLPTAVAGCPPDGFSATGQLWGNPLYNWEYHKETGYTWWLERIAHCFRLYDVVRIDHFRGFDEYYAIPYGSKTAENGCWQPGPGMDLFNTINEKLGELKIIAEDLGFLTDSVLQLLKDSGYPGMKVLQFAFDSRESGNYLPHTYPKNCVVYTGTHDNTTTRAWYHDVSKECRTYAKEYLHKPALDEDTLSWDFIAMAMGSVADLCVIPMQDYLCLDERARINTPSTLGGNWVWRMDKDALTDELVEQMKQMTVLYGR</sequence>
<evidence type="ECO:0000256" key="8">
    <source>
        <dbReference type="ARBA" id="ARBA00031423"/>
    </source>
</evidence>
<dbReference type="RefSeq" id="WP_118687708.1">
    <property type="nucleotide sequence ID" value="NZ_JACOPE010000001.1"/>
</dbReference>
<comment type="caution">
    <text evidence="11">The sequence shown here is derived from an EMBL/GenBank/DDBJ whole genome shotgun (WGS) entry which is preliminary data.</text>
</comment>
<evidence type="ECO:0000313" key="12">
    <source>
        <dbReference type="Proteomes" id="UP000631576"/>
    </source>
</evidence>
<dbReference type="Pfam" id="PF02446">
    <property type="entry name" value="Glyco_hydro_77"/>
    <property type="match status" value="1"/>
</dbReference>
<keyword evidence="5 10" id="KW-0328">Glycosyltransferase</keyword>
<evidence type="ECO:0000256" key="1">
    <source>
        <dbReference type="ARBA" id="ARBA00000439"/>
    </source>
</evidence>
<comment type="catalytic activity">
    <reaction evidence="1 10">
        <text>Transfers a segment of a (1-&gt;4)-alpha-D-glucan to a new position in an acceptor, which may be glucose or a (1-&gt;4)-alpha-D-glucan.</text>
        <dbReference type="EC" id="2.4.1.25"/>
    </reaction>
</comment>
<dbReference type="NCBIfam" id="TIGR00217">
    <property type="entry name" value="malQ"/>
    <property type="match status" value="1"/>
</dbReference>
<keyword evidence="12" id="KW-1185">Reference proteome</keyword>
<accession>A0ABR7G8V3</accession>
<dbReference type="PANTHER" id="PTHR32438">
    <property type="entry name" value="4-ALPHA-GLUCANOTRANSFERASE DPE1, CHLOROPLASTIC/AMYLOPLASTIC"/>
    <property type="match status" value="1"/>
</dbReference>
<gene>
    <name evidence="11" type="primary">malQ</name>
    <name evidence="11" type="ORF">H8S40_09880</name>
</gene>
<evidence type="ECO:0000256" key="3">
    <source>
        <dbReference type="ARBA" id="ARBA00012560"/>
    </source>
</evidence>
<dbReference type="PANTHER" id="PTHR32438:SF5">
    <property type="entry name" value="4-ALPHA-GLUCANOTRANSFERASE DPE1, CHLOROPLASTIC_AMYLOPLASTIC"/>
    <property type="match status" value="1"/>
</dbReference>